<dbReference type="OrthoDB" id="413361at2759"/>
<dbReference type="Pfam" id="PF07727">
    <property type="entry name" value="RVT_2"/>
    <property type="match status" value="1"/>
</dbReference>
<evidence type="ECO:0000313" key="2">
    <source>
        <dbReference type="EMBL" id="GMF32457.1"/>
    </source>
</evidence>
<evidence type="ECO:0000313" key="3">
    <source>
        <dbReference type="Proteomes" id="UP001165121"/>
    </source>
</evidence>
<dbReference type="EMBL" id="BSXT01000688">
    <property type="protein sequence ID" value="GMF32457.1"/>
    <property type="molecule type" value="Genomic_DNA"/>
</dbReference>
<name>A0A9W7CGA0_9STRA</name>
<evidence type="ECO:0000259" key="1">
    <source>
        <dbReference type="Pfam" id="PF07727"/>
    </source>
</evidence>
<feature type="domain" description="Reverse transcriptase Ty1/copia-type" evidence="1">
    <location>
        <begin position="3"/>
        <end position="68"/>
    </location>
</feature>
<dbReference type="InterPro" id="IPR013103">
    <property type="entry name" value="RVT_2"/>
</dbReference>
<accession>A0A9W7CGA0</accession>
<keyword evidence="3" id="KW-1185">Reference proteome</keyword>
<reference evidence="2" key="1">
    <citation type="submission" date="2023-04" db="EMBL/GenBank/DDBJ databases">
        <title>Phytophthora fragariaefolia NBRC 109709.</title>
        <authorList>
            <person name="Ichikawa N."/>
            <person name="Sato H."/>
            <person name="Tonouchi N."/>
        </authorList>
    </citation>
    <scope>NUCLEOTIDE SEQUENCE</scope>
    <source>
        <strain evidence="2">NBRC 109709</strain>
    </source>
</reference>
<dbReference type="AlphaFoldDB" id="A0A9W7CGA0"/>
<dbReference type="Proteomes" id="UP001165121">
    <property type="component" value="Unassembled WGS sequence"/>
</dbReference>
<proteinExistence type="predicted"/>
<organism evidence="2 3">
    <name type="scientific">Phytophthora fragariaefolia</name>
    <dbReference type="NCBI Taxonomy" id="1490495"/>
    <lineage>
        <taxon>Eukaryota</taxon>
        <taxon>Sar</taxon>
        <taxon>Stramenopiles</taxon>
        <taxon>Oomycota</taxon>
        <taxon>Peronosporomycetes</taxon>
        <taxon>Peronosporales</taxon>
        <taxon>Peronosporaceae</taxon>
        <taxon>Phytophthora</taxon>
    </lineage>
</organism>
<comment type="caution">
    <text evidence="2">The sequence shown here is derived from an EMBL/GenBank/DDBJ whole genome shotgun (WGS) entry which is preliminary data.</text>
</comment>
<gene>
    <name evidence="2" type="ORF">Pfra01_000773700</name>
</gene>
<sequence>MRLTNQLKRDLPARFKMKGLGDIHYILKMEVRRNRKDDTTTISQHKYIKELLNKFDMEKCVPVSSPQIRGIEL</sequence>
<protein>
    <submittedName>
        <fullName evidence="2">Unnamed protein product</fullName>
    </submittedName>
</protein>